<evidence type="ECO:0000259" key="1">
    <source>
        <dbReference type="Pfam" id="PF13577"/>
    </source>
</evidence>
<reference evidence="2" key="1">
    <citation type="submission" date="2022-06" db="EMBL/GenBank/DDBJ databases">
        <title>Isolation and Genomics of Futiania mangrovii gen. nov., sp. nov., a Rare and Metabolically-versatile member in the Class Alphaproteobacteria.</title>
        <authorList>
            <person name="Liu L."/>
            <person name="Huang W.-C."/>
            <person name="Pan J."/>
            <person name="Li J."/>
            <person name="Huang Y."/>
            <person name="Du H."/>
            <person name="Liu Y."/>
            <person name="Li M."/>
        </authorList>
    </citation>
    <scope>NUCLEOTIDE SEQUENCE</scope>
    <source>
        <strain evidence="2">FT118</strain>
    </source>
</reference>
<keyword evidence="3" id="KW-1185">Reference proteome</keyword>
<dbReference type="Gene3D" id="3.10.450.50">
    <property type="match status" value="1"/>
</dbReference>
<evidence type="ECO:0000313" key="3">
    <source>
        <dbReference type="Proteomes" id="UP001055804"/>
    </source>
</evidence>
<protein>
    <submittedName>
        <fullName evidence="2">Nuclear transport factor 2 family protein</fullName>
    </submittedName>
</protein>
<evidence type="ECO:0000313" key="2">
    <source>
        <dbReference type="EMBL" id="MCP1335487.1"/>
    </source>
</evidence>
<accession>A0A9J6PFU6</accession>
<gene>
    <name evidence="2" type="ORF">NJQ99_03600</name>
</gene>
<dbReference type="InterPro" id="IPR032710">
    <property type="entry name" value="NTF2-like_dom_sf"/>
</dbReference>
<dbReference type="Pfam" id="PF13577">
    <property type="entry name" value="SnoaL_4"/>
    <property type="match status" value="1"/>
</dbReference>
<dbReference type="AlphaFoldDB" id="A0A9J6PFU6"/>
<sequence>MSDPVQRLLDERDIRNVIARYARGVDRRDWELARSTFFEDGTDDHTDFKGPRDAFIAWISDRHAGIPMSSHLLGSSLIEFASDTVAAVETYVLVLLELGAESEDHRKMLMGDGEEGAPQGRIRVDVLGRYIDRFEKRDGEWRIARRRVAVDSTHARANNGSVEGHAGWVLGTRDAGDPVYINRREAGFPD</sequence>
<organism evidence="2 3">
    <name type="scientific">Futiania mangrovi</name>
    <dbReference type="NCBI Taxonomy" id="2959716"/>
    <lineage>
        <taxon>Bacteria</taxon>
        <taxon>Pseudomonadati</taxon>
        <taxon>Pseudomonadota</taxon>
        <taxon>Alphaproteobacteria</taxon>
        <taxon>Futianiales</taxon>
        <taxon>Futianiaceae</taxon>
        <taxon>Futiania</taxon>
    </lineage>
</organism>
<dbReference type="EMBL" id="JAMZFT010000001">
    <property type="protein sequence ID" value="MCP1335487.1"/>
    <property type="molecule type" value="Genomic_DNA"/>
</dbReference>
<dbReference type="SUPFAM" id="SSF54427">
    <property type="entry name" value="NTF2-like"/>
    <property type="match status" value="1"/>
</dbReference>
<name>A0A9J6PFU6_9PROT</name>
<proteinExistence type="predicted"/>
<dbReference type="Proteomes" id="UP001055804">
    <property type="component" value="Unassembled WGS sequence"/>
</dbReference>
<dbReference type="InterPro" id="IPR037401">
    <property type="entry name" value="SnoaL-like"/>
</dbReference>
<dbReference type="RefSeq" id="WP_269331431.1">
    <property type="nucleotide sequence ID" value="NZ_JAMZFT010000001.1"/>
</dbReference>
<feature type="domain" description="SnoaL-like" evidence="1">
    <location>
        <begin position="6"/>
        <end position="147"/>
    </location>
</feature>
<comment type="caution">
    <text evidence="2">The sequence shown here is derived from an EMBL/GenBank/DDBJ whole genome shotgun (WGS) entry which is preliminary data.</text>
</comment>